<proteinExistence type="predicted"/>
<accession>A0ABV5NGQ8</accession>
<name>A0ABV5NGQ8_9ACTN</name>
<evidence type="ECO:0000313" key="3">
    <source>
        <dbReference type="Proteomes" id="UP001589568"/>
    </source>
</evidence>
<gene>
    <name evidence="2" type="ORF">ACFFR3_08175</name>
</gene>
<evidence type="ECO:0000256" key="1">
    <source>
        <dbReference type="SAM" id="MobiDB-lite"/>
    </source>
</evidence>
<comment type="caution">
    <text evidence="2">The sequence shown here is derived from an EMBL/GenBank/DDBJ whole genome shotgun (WGS) entry which is preliminary data.</text>
</comment>
<dbReference type="Proteomes" id="UP001589568">
    <property type="component" value="Unassembled WGS sequence"/>
</dbReference>
<evidence type="ECO:0000313" key="2">
    <source>
        <dbReference type="EMBL" id="MFB9469481.1"/>
    </source>
</evidence>
<dbReference type="EMBL" id="JBHMCF010000008">
    <property type="protein sequence ID" value="MFB9469481.1"/>
    <property type="molecule type" value="Genomic_DNA"/>
</dbReference>
<keyword evidence="3" id="KW-1185">Reference proteome</keyword>
<sequence>MRMPEVRQPATPGDAGGRQAPPGGGPAEVQLVGQVGKISMSRSSTPDLLRLLLLKVIFRVSPLFQGFTVLDA</sequence>
<dbReference type="RefSeq" id="WP_345407332.1">
    <property type="nucleotide sequence ID" value="NZ_BAAAXS010000001.1"/>
</dbReference>
<organism evidence="2 3">
    <name type="scientific">Nonomuraea salmonea</name>
    <dbReference type="NCBI Taxonomy" id="46181"/>
    <lineage>
        <taxon>Bacteria</taxon>
        <taxon>Bacillati</taxon>
        <taxon>Actinomycetota</taxon>
        <taxon>Actinomycetes</taxon>
        <taxon>Streptosporangiales</taxon>
        <taxon>Streptosporangiaceae</taxon>
        <taxon>Nonomuraea</taxon>
    </lineage>
</organism>
<reference evidence="2 3" key="1">
    <citation type="submission" date="2024-09" db="EMBL/GenBank/DDBJ databases">
        <authorList>
            <person name="Sun Q."/>
            <person name="Mori K."/>
        </authorList>
    </citation>
    <scope>NUCLEOTIDE SEQUENCE [LARGE SCALE GENOMIC DNA]</scope>
    <source>
        <strain evidence="2 3">JCM 3324</strain>
    </source>
</reference>
<feature type="region of interest" description="Disordered" evidence="1">
    <location>
        <begin position="1"/>
        <end position="29"/>
    </location>
</feature>
<protein>
    <submittedName>
        <fullName evidence="2">Uncharacterized protein</fullName>
    </submittedName>
</protein>